<comment type="catalytic activity">
    <reaction evidence="10">
        <text>ITP + H2O = IDP + phosphate + H(+)</text>
        <dbReference type="Rhea" id="RHEA:28330"/>
        <dbReference type="ChEBI" id="CHEBI:15377"/>
        <dbReference type="ChEBI" id="CHEBI:15378"/>
        <dbReference type="ChEBI" id="CHEBI:43474"/>
        <dbReference type="ChEBI" id="CHEBI:58280"/>
        <dbReference type="ChEBI" id="CHEBI:61402"/>
        <dbReference type="EC" id="3.6.1.73"/>
    </reaction>
</comment>
<keyword evidence="5" id="KW-0378">Hydrolase</keyword>
<keyword evidence="8" id="KW-0464">Manganese</keyword>
<evidence type="ECO:0000259" key="12">
    <source>
        <dbReference type="Pfam" id="PF01931"/>
    </source>
</evidence>
<gene>
    <name evidence="13" type="ORF">UW63_C0037G0011</name>
</gene>
<dbReference type="InterPro" id="IPR029001">
    <property type="entry name" value="ITPase-like_fam"/>
</dbReference>
<dbReference type="InterPro" id="IPR026533">
    <property type="entry name" value="NTPase/PRRC1"/>
</dbReference>
<evidence type="ECO:0000256" key="1">
    <source>
        <dbReference type="ARBA" id="ARBA00001936"/>
    </source>
</evidence>
<dbReference type="GO" id="GO:0046872">
    <property type="term" value="F:metal ion binding"/>
    <property type="evidence" value="ECO:0007669"/>
    <property type="project" value="UniProtKB-KW"/>
</dbReference>
<evidence type="ECO:0000256" key="4">
    <source>
        <dbReference type="ARBA" id="ARBA00022741"/>
    </source>
</evidence>
<evidence type="ECO:0000256" key="7">
    <source>
        <dbReference type="ARBA" id="ARBA00023080"/>
    </source>
</evidence>
<dbReference type="Pfam" id="PF01931">
    <property type="entry name" value="NTPase_I-T"/>
    <property type="match status" value="1"/>
</dbReference>
<keyword evidence="7" id="KW-0546">Nucleotide metabolism</keyword>
<comment type="caution">
    <text evidence="13">The sequence shown here is derived from an EMBL/GenBank/DDBJ whole genome shotgun (WGS) entry which is preliminary data.</text>
</comment>
<keyword evidence="3" id="KW-0479">Metal-binding</keyword>
<sequence>MAVNVKQRPSCKALFSLGSKSPQKFLALYQALQELPIDPDGRIETIDTDSRVNTQPFGHEETLLGARNRAIAAKVFRPGSIAIGIESGIFKIENGYEDRAIVVACLGDLEFVETSAGLALPMDIVEQARLLGFENTTFGQVLAASHPEVDHRDPHRFLTDGKTSRIDLLVPPLLTVLRQTLAFKPRRNLPQV</sequence>
<organism evidence="13 14">
    <name type="scientific">Candidatus Uhrbacteria bacterium GW2011_GWF2_44_350</name>
    <dbReference type="NCBI Taxonomy" id="1619000"/>
    <lineage>
        <taxon>Bacteria</taxon>
        <taxon>Candidatus Uhriibacteriota</taxon>
    </lineage>
</organism>
<dbReference type="EC" id="3.6.1.73" evidence="9"/>
<evidence type="ECO:0000256" key="6">
    <source>
        <dbReference type="ARBA" id="ARBA00022842"/>
    </source>
</evidence>
<evidence type="ECO:0000256" key="3">
    <source>
        <dbReference type="ARBA" id="ARBA00022723"/>
    </source>
</evidence>
<evidence type="ECO:0000256" key="10">
    <source>
        <dbReference type="ARBA" id="ARBA00048174"/>
    </source>
</evidence>
<accession>A0A0G1JEL8</accession>
<dbReference type="Gene3D" id="3.90.950.10">
    <property type="match status" value="1"/>
</dbReference>
<comment type="cofactor">
    <cofactor evidence="2">
        <name>Mg(2+)</name>
        <dbReference type="ChEBI" id="CHEBI:18420"/>
    </cofactor>
</comment>
<dbReference type="GO" id="GO:0000166">
    <property type="term" value="F:nucleotide binding"/>
    <property type="evidence" value="ECO:0007669"/>
    <property type="project" value="UniProtKB-KW"/>
</dbReference>
<name>A0A0G1JEL8_9BACT</name>
<dbReference type="GO" id="GO:0103023">
    <property type="term" value="F:ITPase activity"/>
    <property type="evidence" value="ECO:0007669"/>
    <property type="project" value="UniProtKB-EC"/>
</dbReference>
<evidence type="ECO:0000313" key="13">
    <source>
        <dbReference type="EMBL" id="KKT70071.1"/>
    </source>
</evidence>
<dbReference type="PANTHER" id="PTHR34699:SF2">
    <property type="entry name" value="NON-CANONICAL PURINE NTP PHOSPHATASE_PRRC1 DOMAIN-CONTAINING PROTEIN"/>
    <property type="match status" value="1"/>
</dbReference>
<evidence type="ECO:0000256" key="2">
    <source>
        <dbReference type="ARBA" id="ARBA00001946"/>
    </source>
</evidence>
<reference evidence="13 14" key="1">
    <citation type="journal article" date="2015" name="Nature">
        <title>rRNA introns, odd ribosomes, and small enigmatic genomes across a large radiation of phyla.</title>
        <authorList>
            <person name="Brown C.T."/>
            <person name="Hug L.A."/>
            <person name="Thomas B.C."/>
            <person name="Sharon I."/>
            <person name="Castelle C.J."/>
            <person name="Singh A."/>
            <person name="Wilkins M.J."/>
            <person name="Williams K.H."/>
            <person name="Banfield J.F."/>
        </authorList>
    </citation>
    <scope>NUCLEOTIDE SEQUENCE [LARGE SCALE GENOMIC DNA]</scope>
</reference>
<comment type="cofactor">
    <cofactor evidence="1">
        <name>Mn(2+)</name>
        <dbReference type="ChEBI" id="CHEBI:29035"/>
    </cofactor>
</comment>
<keyword evidence="4" id="KW-0547">Nucleotide-binding</keyword>
<comment type="catalytic activity">
    <reaction evidence="11">
        <text>XTP + H2O = XDP + phosphate + H(+)</text>
        <dbReference type="Rhea" id="RHEA:28406"/>
        <dbReference type="ChEBI" id="CHEBI:15377"/>
        <dbReference type="ChEBI" id="CHEBI:15378"/>
        <dbReference type="ChEBI" id="CHEBI:43474"/>
        <dbReference type="ChEBI" id="CHEBI:59884"/>
        <dbReference type="ChEBI" id="CHEBI:61314"/>
        <dbReference type="EC" id="3.6.1.73"/>
    </reaction>
</comment>
<dbReference type="EMBL" id="LCJB01000037">
    <property type="protein sequence ID" value="KKT70071.1"/>
    <property type="molecule type" value="Genomic_DNA"/>
</dbReference>
<dbReference type="InterPro" id="IPR050299">
    <property type="entry name" value="YjjX_NTPase"/>
</dbReference>
<dbReference type="PANTHER" id="PTHR34699">
    <property type="match status" value="1"/>
</dbReference>
<dbReference type="GO" id="GO:0009117">
    <property type="term" value="P:nucleotide metabolic process"/>
    <property type="evidence" value="ECO:0007669"/>
    <property type="project" value="UniProtKB-KW"/>
</dbReference>
<evidence type="ECO:0000256" key="8">
    <source>
        <dbReference type="ARBA" id="ARBA00023211"/>
    </source>
</evidence>
<dbReference type="GO" id="GO:0006772">
    <property type="term" value="P:thiamine metabolic process"/>
    <property type="evidence" value="ECO:0007669"/>
    <property type="project" value="TreeGrafter"/>
</dbReference>
<protein>
    <recommendedName>
        <fullName evidence="9">inosine/xanthosine triphosphatase</fullName>
        <ecNumber evidence="9">3.6.1.73</ecNumber>
    </recommendedName>
</protein>
<keyword evidence="6" id="KW-0460">Magnesium</keyword>
<dbReference type="AlphaFoldDB" id="A0A0G1JEL8"/>
<dbReference type="Proteomes" id="UP000034154">
    <property type="component" value="Unassembled WGS sequence"/>
</dbReference>
<dbReference type="SUPFAM" id="SSF52972">
    <property type="entry name" value="ITPase-like"/>
    <property type="match status" value="1"/>
</dbReference>
<evidence type="ECO:0000256" key="11">
    <source>
        <dbReference type="ARBA" id="ARBA00048781"/>
    </source>
</evidence>
<evidence type="ECO:0000313" key="14">
    <source>
        <dbReference type="Proteomes" id="UP000034154"/>
    </source>
</evidence>
<evidence type="ECO:0000256" key="9">
    <source>
        <dbReference type="ARBA" id="ARBA00038901"/>
    </source>
</evidence>
<proteinExistence type="predicted"/>
<feature type="domain" description="Non-canonical purine NTP phosphatase/PRRC1" evidence="12">
    <location>
        <begin position="18"/>
        <end position="173"/>
    </location>
</feature>
<evidence type="ECO:0000256" key="5">
    <source>
        <dbReference type="ARBA" id="ARBA00022801"/>
    </source>
</evidence>